<evidence type="ECO:0000256" key="2">
    <source>
        <dbReference type="ARBA" id="ARBA00022614"/>
    </source>
</evidence>
<dbReference type="GO" id="GO:0005829">
    <property type="term" value="C:cytosol"/>
    <property type="evidence" value="ECO:0007669"/>
    <property type="project" value="TreeGrafter"/>
</dbReference>
<dbReference type="SMART" id="SM00368">
    <property type="entry name" value="LRR_RI"/>
    <property type="match status" value="5"/>
</dbReference>
<name>A0AAD1XMR4_EUPCR</name>
<reference evidence="5" key="1">
    <citation type="submission" date="2023-07" db="EMBL/GenBank/DDBJ databases">
        <authorList>
            <consortium name="AG Swart"/>
            <person name="Singh M."/>
            <person name="Singh A."/>
            <person name="Seah K."/>
            <person name="Emmerich C."/>
        </authorList>
    </citation>
    <scope>NUCLEOTIDE SEQUENCE</scope>
    <source>
        <strain evidence="5">DP1</strain>
    </source>
</reference>
<evidence type="ECO:0000256" key="4">
    <source>
        <dbReference type="SAM" id="MobiDB-lite"/>
    </source>
</evidence>
<dbReference type="GO" id="GO:0048471">
    <property type="term" value="C:perinuclear region of cytoplasm"/>
    <property type="evidence" value="ECO:0007669"/>
    <property type="project" value="TreeGrafter"/>
</dbReference>
<keyword evidence="3" id="KW-0677">Repeat</keyword>
<dbReference type="InterPro" id="IPR032675">
    <property type="entry name" value="LRR_dom_sf"/>
</dbReference>
<dbReference type="Gene3D" id="3.80.10.10">
    <property type="entry name" value="Ribonuclease Inhibitor"/>
    <property type="match status" value="1"/>
</dbReference>
<accession>A0AAD1XMR4</accession>
<dbReference type="SUPFAM" id="SSF52047">
    <property type="entry name" value="RNI-like"/>
    <property type="match status" value="1"/>
</dbReference>
<protein>
    <submittedName>
        <fullName evidence="5">Uncharacterized protein</fullName>
    </submittedName>
</protein>
<proteinExistence type="predicted"/>
<feature type="compositionally biased region" description="Basic residues" evidence="4">
    <location>
        <begin position="314"/>
        <end position="330"/>
    </location>
</feature>
<feature type="region of interest" description="Disordered" evidence="4">
    <location>
        <begin position="309"/>
        <end position="330"/>
    </location>
</feature>
<dbReference type="Proteomes" id="UP001295684">
    <property type="component" value="Unassembled WGS sequence"/>
</dbReference>
<keyword evidence="1" id="KW-0343">GTPase activation</keyword>
<feature type="compositionally biased region" description="Basic and acidic residues" evidence="4">
    <location>
        <begin position="14"/>
        <end position="23"/>
    </location>
</feature>
<evidence type="ECO:0000256" key="1">
    <source>
        <dbReference type="ARBA" id="ARBA00022468"/>
    </source>
</evidence>
<dbReference type="GO" id="GO:0031267">
    <property type="term" value="F:small GTPase binding"/>
    <property type="evidence" value="ECO:0007669"/>
    <property type="project" value="TreeGrafter"/>
</dbReference>
<dbReference type="Pfam" id="PF13516">
    <property type="entry name" value="LRR_6"/>
    <property type="match status" value="4"/>
</dbReference>
<dbReference type="GO" id="GO:0005096">
    <property type="term" value="F:GTPase activator activity"/>
    <property type="evidence" value="ECO:0007669"/>
    <property type="project" value="UniProtKB-KW"/>
</dbReference>
<dbReference type="InterPro" id="IPR027038">
    <property type="entry name" value="RanGap"/>
</dbReference>
<dbReference type="GO" id="GO:0006913">
    <property type="term" value="P:nucleocytoplasmic transport"/>
    <property type="evidence" value="ECO:0007669"/>
    <property type="project" value="TreeGrafter"/>
</dbReference>
<dbReference type="InterPro" id="IPR001611">
    <property type="entry name" value="Leu-rich_rpt"/>
</dbReference>
<keyword evidence="6" id="KW-1185">Reference proteome</keyword>
<dbReference type="GO" id="GO:0005634">
    <property type="term" value="C:nucleus"/>
    <property type="evidence" value="ECO:0007669"/>
    <property type="project" value="TreeGrafter"/>
</dbReference>
<keyword evidence="2" id="KW-0433">Leucine-rich repeat</keyword>
<dbReference type="EMBL" id="CAMPGE010016856">
    <property type="protein sequence ID" value="CAI2375385.1"/>
    <property type="molecule type" value="Genomic_DNA"/>
</dbReference>
<gene>
    <name evidence="5" type="ORF">ECRASSUSDP1_LOCUS16747</name>
</gene>
<dbReference type="AlphaFoldDB" id="A0AAD1XMR4"/>
<organism evidence="5 6">
    <name type="scientific">Euplotes crassus</name>
    <dbReference type="NCBI Taxonomy" id="5936"/>
    <lineage>
        <taxon>Eukaryota</taxon>
        <taxon>Sar</taxon>
        <taxon>Alveolata</taxon>
        <taxon>Ciliophora</taxon>
        <taxon>Intramacronucleata</taxon>
        <taxon>Spirotrichea</taxon>
        <taxon>Hypotrichia</taxon>
        <taxon>Euplotida</taxon>
        <taxon>Euplotidae</taxon>
        <taxon>Moneuplotes</taxon>
    </lineage>
</organism>
<evidence type="ECO:0000256" key="3">
    <source>
        <dbReference type="ARBA" id="ARBA00022737"/>
    </source>
</evidence>
<dbReference type="PANTHER" id="PTHR24113:SF12">
    <property type="entry name" value="RAN GTPASE-ACTIVATING PROTEIN 1"/>
    <property type="match status" value="1"/>
</dbReference>
<evidence type="ECO:0000313" key="5">
    <source>
        <dbReference type="EMBL" id="CAI2375385.1"/>
    </source>
</evidence>
<feature type="compositionally biased region" description="Basic residues" evidence="4">
    <location>
        <begin position="1"/>
        <end position="13"/>
    </location>
</feature>
<sequence length="330" mass="37590">MAKGKGKKGKKAPKKDEEPDESTEKLFKLYKKKCTELQCSTSKALMAKFLDDDVEDIDKIHIWDEIGWQGVKALMESLKSVDYQHCISLRLWKTGCEDEGVRAIVDWLATNSTVRMLELLENKITPLGCDFISRVLAPECNSALTILKLDHNDIGSEGIMNLSKGLTMNKTLEELSLTYCNIEADGARAIFDFLIYTKSGLKKLNLTGNHLRNEGIRKVLRGVSCAKVLEEFHIADNQFDDKDEILQAFSFCMTRNKTLTHYDLRFNAIQDDGIKHLTEVLLEATHVWNVEVGEKVTQDILKEFKERCKENKGKKSKKKKGKKKGKKKKK</sequence>
<comment type="caution">
    <text evidence="5">The sequence shown here is derived from an EMBL/GenBank/DDBJ whole genome shotgun (WGS) entry which is preliminary data.</text>
</comment>
<feature type="region of interest" description="Disordered" evidence="4">
    <location>
        <begin position="1"/>
        <end position="23"/>
    </location>
</feature>
<evidence type="ECO:0000313" key="6">
    <source>
        <dbReference type="Proteomes" id="UP001295684"/>
    </source>
</evidence>
<dbReference type="PANTHER" id="PTHR24113">
    <property type="entry name" value="RAN GTPASE-ACTIVATING PROTEIN 1"/>
    <property type="match status" value="1"/>
</dbReference>